<evidence type="ECO:0000313" key="3">
    <source>
        <dbReference type="Proteomes" id="UP000078200"/>
    </source>
</evidence>
<evidence type="ECO:0000313" key="2">
    <source>
        <dbReference type="EnsemblMetazoa" id="GAUT013097-PA"/>
    </source>
</evidence>
<protein>
    <submittedName>
        <fullName evidence="2">Uncharacterized protein</fullName>
    </submittedName>
</protein>
<sequence>MQFPPSLEIHLTVFSCPDFSKDLTKEGGSYALRFASYTLFEMRHLIKTAKKSGNNLVLRVRFNENTIVIVLGGCTTQPKFENNQLLLTTDEASLLAVTVLSKQVPVLLEEGRMVLTPLAEAVFSRLAIENIAVETKQDKASILISVIQSCQNGGQNLEMSDASIALVASVCATANMKNESLRNKFISRTYKQYAAVGKQIDEAKFWIYAQNTAVVPDEFIDNLTRILDEAQRTRYSGTNSDTAKVDSIGSTSTGTAAQDAKENPSVTDATNEAAGWQDPISLKFVEVNKNRDHSLN</sequence>
<reference evidence="2" key="1">
    <citation type="submission" date="2020-05" db="UniProtKB">
        <authorList>
            <consortium name="EnsemblMetazoa"/>
        </authorList>
    </citation>
    <scope>IDENTIFICATION</scope>
    <source>
        <strain evidence="2">TTRI</strain>
    </source>
</reference>
<dbReference type="EnsemblMetazoa" id="GAUT013097-RA">
    <property type="protein sequence ID" value="GAUT013097-PA"/>
    <property type="gene ID" value="GAUT013097"/>
</dbReference>
<feature type="region of interest" description="Disordered" evidence="1">
    <location>
        <begin position="235"/>
        <end position="272"/>
    </location>
</feature>
<dbReference type="AlphaFoldDB" id="A0A1A9URM1"/>
<organism evidence="2 3">
    <name type="scientific">Glossina austeni</name>
    <name type="common">Savannah tsetse fly</name>
    <dbReference type="NCBI Taxonomy" id="7395"/>
    <lineage>
        <taxon>Eukaryota</taxon>
        <taxon>Metazoa</taxon>
        <taxon>Ecdysozoa</taxon>
        <taxon>Arthropoda</taxon>
        <taxon>Hexapoda</taxon>
        <taxon>Insecta</taxon>
        <taxon>Pterygota</taxon>
        <taxon>Neoptera</taxon>
        <taxon>Endopterygota</taxon>
        <taxon>Diptera</taxon>
        <taxon>Brachycera</taxon>
        <taxon>Muscomorpha</taxon>
        <taxon>Hippoboscoidea</taxon>
        <taxon>Glossinidae</taxon>
        <taxon>Glossina</taxon>
    </lineage>
</organism>
<dbReference type="Proteomes" id="UP000078200">
    <property type="component" value="Unassembled WGS sequence"/>
</dbReference>
<accession>A0A1A9URM1</accession>
<keyword evidence="3" id="KW-1185">Reference proteome</keyword>
<proteinExistence type="predicted"/>
<feature type="compositionally biased region" description="Polar residues" evidence="1">
    <location>
        <begin position="235"/>
        <end position="256"/>
    </location>
</feature>
<dbReference type="VEuPathDB" id="VectorBase:GAUT013097"/>
<evidence type="ECO:0000256" key="1">
    <source>
        <dbReference type="SAM" id="MobiDB-lite"/>
    </source>
</evidence>
<name>A0A1A9URM1_GLOAU</name>